<evidence type="ECO:0000313" key="3">
    <source>
        <dbReference type="Proteomes" id="UP000324705"/>
    </source>
</evidence>
<dbReference type="AlphaFoldDB" id="A0A9R0XDI1"/>
<gene>
    <name evidence="2" type="ORF">TRITD_5Bv1G164350</name>
</gene>
<dbReference type="EMBL" id="LT934120">
    <property type="protein sequence ID" value="VAI34625.1"/>
    <property type="molecule type" value="Genomic_DNA"/>
</dbReference>
<feature type="compositionally biased region" description="Basic and acidic residues" evidence="1">
    <location>
        <begin position="31"/>
        <end position="42"/>
    </location>
</feature>
<name>A0A9R0XDI1_TRITD</name>
<reference evidence="2 3" key="1">
    <citation type="submission" date="2017-09" db="EMBL/GenBank/DDBJ databases">
        <authorList>
            <consortium name="International Durum Wheat Genome Sequencing Consortium (IDWGSC)"/>
            <person name="Milanesi L."/>
        </authorList>
    </citation>
    <scope>NUCLEOTIDE SEQUENCE [LARGE SCALE GENOMIC DNA]</scope>
    <source>
        <strain evidence="3">cv. Svevo</strain>
    </source>
</reference>
<sequence length="207" mass="23752">MADLDSWCWCMYVCMQDAGGPREEGDQEGDWAARRLDQRPGDEGDPEDTGGPLLARRGQWQRQPGLENLRPSMEVAISAVAGEIVSRFISFLLNKYHSSHPRSEEKAVERLQHFLMRVCTIVEEADTRYITNFWMMVQLKTLSEAMYQGYSVLDNLRYRVLQDDAGFDKVPLGLVQGRVTHVVWPPRKIGRVDQRVPEGRVMAQRNL</sequence>
<dbReference type="Proteomes" id="UP000324705">
    <property type="component" value="Chromosome 5B"/>
</dbReference>
<evidence type="ECO:0008006" key="4">
    <source>
        <dbReference type="Google" id="ProtNLM"/>
    </source>
</evidence>
<accession>A0A9R0XDI1</accession>
<proteinExistence type="predicted"/>
<dbReference type="PANTHER" id="PTHR33377:SF21">
    <property type="entry name" value="GENOME ASSEMBLY, CHROMOSOME: II"/>
    <property type="match status" value="1"/>
</dbReference>
<evidence type="ECO:0000256" key="1">
    <source>
        <dbReference type="SAM" id="MobiDB-lite"/>
    </source>
</evidence>
<keyword evidence="3" id="KW-1185">Reference proteome</keyword>
<evidence type="ECO:0000313" key="2">
    <source>
        <dbReference type="EMBL" id="VAI34625.1"/>
    </source>
</evidence>
<organism evidence="2 3">
    <name type="scientific">Triticum turgidum subsp. durum</name>
    <name type="common">Durum wheat</name>
    <name type="synonym">Triticum durum</name>
    <dbReference type="NCBI Taxonomy" id="4567"/>
    <lineage>
        <taxon>Eukaryota</taxon>
        <taxon>Viridiplantae</taxon>
        <taxon>Streptophyta</taxon>
        <taxon>Embryophyta</taxon>
        <taxon>Tracheophyta</taxon>
        <taxon>Spermatophyta</taxon>
        <taxon>Magnoliopsida</taxon>
        <taxon>Liliopsida</taxon>
        <taxon>Poales</taxon>
        <taxon>Poaceae</taxon>
        <taxon>BOP clade</taxon>
        <taxon>Pooideae</taxon>
        <taxon>Triticodae</taxon>
        <taxon>Triticeae</taxon>
        <taxon>Triticinae</taxon>
        <taxon>Triticum</taxon>
    </lineage>
</organism>
<dbReference type="Gramene" id="TRITD5Bv1G164350.2">
    <property type="protein sequence ID" value="TRITD5Bv1G164350.2"/>
    <property type="gene ID" value="TRITD5Bv1G164350"/>
</dbReference>
<dbReference type="PANTHER" id="PTHR33377">
    <property type="entry name" value="OS10G0134700 PROTEIN-RELATED"/>
    <property type="match status" value="1"/>
</dbReference>
<feature type="region of interest" description="Disordered" evidence="1">
    <location>
        <begin position="20"/>
        <end position="55"/>
    </location>
</feature>
<protein>
    <recommendedName>
        <fullName evidence="4">Rx N-terminal domain-containing protein</fullName>
    </recommendedName>
</protein>